<feature type="compositionally biased region" description="Basic residues" evidence="1">
    <location>
        <begin position="586"/>
        <end position="598"/>
    </location>
</feature>
<dbReference type="Proteomes" id="UP000752696">
    <property type="component" value="Unassembled WGS sequence"/>
</dbReference>
<feature type="region of interest" description="Disordered" evidence="1">
    <location>
        <begin position="117"/>
        <end position="156"/>
    </location>
</feature>
<feature type="compositionally biased region" description="Polar residues" evidence="1">
    <location>
        <begin position="575"/>
        <end position="585"/>
    </location>
</feature>
<comment type="caution">
    <text evidence="2">The sequence shown here is derived from an EMBL/GenBank/DDBJ whole genome shotgun (WGS) entry which is preliminary data.</text>
</comment>
<feature type="non-terminal residue" evidence="2">
    <location>
        <position position="913"/>
    </location>
</feature>
<feature type="region of interest" description="Disordered" evidence="1">
    <location>
        <begin position="270"/>
        <end position="290"/>
    </location>
</feature>
<feature type="compositionally biased region" description="Basic and acidic residues" evidence="1">
    <location>
        <begin position="599"/>
        <end position="611"/>
    </location>
</feature>
<feature type="region of interest" description="Disordered" evidence="1">
    <location>
        <begin position="72"/>
        <end position="93"/>
    </location>
</feature>
<feature type="non-terminal residue" evidence="2">
    <location>
        <position position="1"/>
    </location>
</feature>
<evidence type="ECO:0000256" key="1">
    <source>
        <dbReference type="SAM" id="MobiDB-lite"/>
    </source>
</evidence>
<dbReference type="EMBL" id="CAJDYZ010002542">
    <property type="protein sequence ID" value="CAD1469517.1"/>
    <property type="molecule type" value="Genomic_DNA"/>
</dbReference>
<gene>
    <name evidence="2" type="ORF">MHI_LOCUS130749</name>
</gene>
<feature type="compositionally biased region" description="Basic residues" evidence="1">
    <location>
        <begin position="272"/>
        <end position="290"/>
    </location>
</feature>
<sequence length="913" mass="104331">ENIFFLNRTLIPLNKLGCESEDNKTCISSTFSSSGGLGAVSSSTKSFAASSKMDSYVTYIEMSPYLTRKRAVSTQRSKETQLSDKNAVSKMTSKTRSVINKTLKLRSCTKVINAKSINQTQRTRNKKSNVSVSKAKKNMQKERQKKIRSKDLSKDDIKDTVKSKKIVTRSSSEIKKKDTKTEKRKVITKVTRNTSNSKQISLKEAFLNQSKVRLLRSHKNSMNDKSTKKLVSPKKKKVPIYKCKFSPEKSKESTNEIYEFKFDVNDSTERVPRKRKKRAVKKTTTNKKRRNIPVKQINMKQLTKSKRVKGANVKFEENNPMEPSTKDRNDVLKTDFVETDVGLNKGAKDSGNISGEENANTIKKPTIISVEDLSNRRISIVHTSQTSTSPDFKPFRPTNIFNNRLTAQKKDALNFSLFEKSLSPIVKSTENLQIPSSPWRVASLYTFSQVKNVFQSTPQNKYDIVNKRISRINNEALNNESKQFGNITKMKNNLQKNNENMSTGKHVHINTPKTRNPLTSRKFGTEITNLDHSVQLKSSIEQTSEQVPTKTETNQLNAESINAITSNVSKFDNNENKTINISSPRKSFKKGTTKVKSKIKQDDNKVDKEENFDPQPGPSDLQSSIPSKDRLLKQSNLNNFLNIMETPQSTTIKTAHGIFDDVHSTPITSKASVSTVVLKDTFGFSDDDYNQEESPIKNEDKKKEKFTQRNTQLCNIKPIRLSIGEIKNKLLTKELKEDIHNKENILTEKKKVKKSPIKTKNKHKHVDIVKFSDTFDILSETGETSATSANSVPLFADLEPSHFTQPPRYSYKRKRATKISFSEDESDEEEKRIMENKIKRKKTDKLKKDQEERLVEWIEDINKTFSEVDKYELVIEIRKNDFGQMILKYKIRTLYVKSILFLIDGCTTANVIY</sequence>
<protein>
    <submittedName>
        <fullName evidence="2">Uncharacterized protein</fullName>
    </submittedName>
</protein>
<feature type="compositionally biased region" description="Basic residues" evidence="1">
    <location>
        <begin position="134"/>
        <end position="148"/>
    </location>
</feature>
<feature type="region of interest" description="Disordered" evidence="1">
    <location>
        <begin position="575"/>
        <end position="626"/>
    </location>
</feature>
<evidence type="ECO:0000313" key="2">
    <source>
        <dbReference type="EMBL" id="CAD1469517.1"/>
    </source>
</evidence>
<name>A0A6V7GV45_9HYME</name>
<dbReference type="OrthoDB" id="7695927at2759"/>
<evidence type="ECO:0000313" key="3">
    <source>
        <dbReference type="Proteomes" id="UP000752696"/>
    </source>
</evidence>
<feature type="region of interest" description="Disordered" evidence="1">
    <location>
        <begin position="496"/>
        <end position="520"/>
    </location>
</feature>
<accession>A0A6V7GV45</accession>
<reference evidence="2" key="1">
    <citation type="submission" date="2020-07" db="EMBL/GenBank/DDBJ databases">
        <authorList>
            <person name="Nazaruddin N."/>
        </authorList>
    </citation>
    <scope>NUCLEOTIDE SEQUENCE</scope>
</reference>
<keyword evidence="3" id="KW-1185">Reference proteome</keyword>
<proteinExistence type="predicted"/>
<dbReference type="AlphaFoldDB" id="A0A6V7GV45"/>
<organism evidence="2 3">
    <name type="scientific">Heterotrigona itama</name>
    <dbReference type="NCBI Taxonomy" id="395501"/>
    <lineage>
        <taxon>Eukaryota</taxon>
        <taxon>Metazoa</taxon>
        <taxon>Ecdysozoa</taxon>
        <taxon>Arthropoda</taxon>
        <taxon>Hexapoda</taxon>
        <taxon>Insecta</taxon>
        <taxon>Pterygota</taxon>
        <taxon>Neoptera</taxon>
        <taxon>Endopterygota</taxon>
        <taxon>Hymenoptera</taxon>
        <taxon>Apocrita</taxon>
        <taxon>Aculeata</taxon>
        <taxon>Apoidea</taxon>
        <taxon>Anthophila</taxon>
        <taxon>Apidae</taxon>
        <taxon>Heterotrigona</taxon>
    </lineage>
</organism>
<feature type="compositionally biased region" description="Polar residues" evidence="1">
    <location>
        <begin position="83"/>
        <end position="93"/>
    </location>
</feature>